<gene>
    <name evidence="2" type="ORF">H9931_04060</name>
</gene>
<dbReference type="EMBL" id="DWWB01000017">
    <property type="protein sequence ID" value="HJC65881.1"/>
    <property type="molecule type" value="Genomic_DNA"/>
</dbReference>
<comment type="caution">
    <text evidence="2">The sequence shown here is derived from an EMBL/GenBank/DDBJ whole genome shotgun (WGS) entry which is preliminary data.</text>
</comment>
<proteinExistence type="predicted"/>
<sequence>MSWSKGKTAAAFLAALMLGTAGGAGVYLLRGHIGNPGSSDGQIQVSFECNAGTDEIKYAPETQWISRGGASTCPPFPVREGYIFDGWYLDEDCREPYSFGEEVSGELVLYAGWLKADSTEAQLTQEDIQEFEQCTEALSEAVRPYERMDGTVEAGMISEAMDEAEAAVKEQKEAGAITYYSRQDDTIYMEFASGLTYLYHAVQQDTLAGGKGINTVAAFPFYGVKWAWNNPQGVADGEDVLQQILESFSGVTKLYGETIAYEQEFFPEIPDGCQVLVWDGHGHYCQELGPVLLTSEAESLGEALGSAIGNQDVYLRTKMVTMARVGGRNVYALTPEYLRIFLPTMDEGIVYLSACRSGQDDRLAEAFLVKGAQVVIANKGTEDINTGYSQAMAALTFSYMNGPYYYSVEKALARAKNEWNSRGRPQYPNVGPDIFVREPDAKNYTLWAGIRGTLTAPEGEEAPEWELYDLTLRDSEGEVLAFTIPEADGSFAFHRLEGEEGLCRIEISCNDVLLQTVDASIQPHRYRNLGEIQVKRPDYFAAYGEVVKAYEAEYGTFELRNLGWCVYGGGVNYLQLLDMDGNGTMELLIGYMDSFNYDYTLEVWACQGEEAVCVGKTGYYMEGAEEILACTGKLDGIPCVITGNYISGYSGWFYDGGTLSARPCSLEDMEEIRMVSINEGSTDREEERARMLHAWETLLEVKEQLVEVSDYEKAMVSYKFELIYGEPAGYYASRDATQSPRFEYVYIDEDEIPELVIAPDGIHATAAYLYTYYEGQTVCLGQFGVYGSFYYSPKRNLIQQHDTHQGVIWNRFGKIEEGKYVAVREFQAGYQDYSYTVPDSCQIDGEKVSFEVYTEELSAMQAGHEFSQAGYSTGTEIRQEL</sequence>
<evidence type="ECO:0000256" key="1">
    <source>
        <dbReference type="ARBA" id="ARBA00004196"/>
    </source>
</evidence>
<evidence type="ECO:0000313" key="2">
    <source>
        <dbReference type="EMBL" id="HJC65881.1"/>
    </source>
</evidence>
<dbReference type="AlphaFoldDB" id="A0A9D2PSI2"/>
<name>A0A9D2PSI2_9FIRM</name>
<dbReference type="GO" id="GO:0030313">
    <property type="term" value="C:cell envelope"/>
    <property type="evidence" value="ECO:0007669"/>
    <property type="project" value="UniProtKB-SubCell"/>
</dbReference>
<comment type="subcellular location">
    <subcellularLocation>
        <location evidence="1">Cell envelope</location>
    </subcellularLocation>
</comment>
<accession>A0A9D2PSI2</accession>
<dbReference type="Pfam" id="PF09479">
    <property type="entry name" value="Flg_new"/>
    <property type="match status" value="1"/>
</dbReference>
<reference evidence="2" key="2">
    <citation type="submission" date="2021-04" db="EMBL/GenBank/DDBJ databases">
        <authorList>
            <person name="Gilroy R."/>
        </authorList>
    </citation>
    <scope>NUCLEOTIDE SEQUENCE</scope>
    <source>
        <strain evidence="2">CHK198-12963</strain>
    </source>
</reference>
<protein>
    <submittedName>
        <fullName evidence="2">InlB B-repeat-containing protein</fullName>
    </submittedName>
</protein>
<dbReference type="Gene3D" id="2.60.40.4270">
    <property type="entry name" value="Listeria-Bacteroides repeat domain"/>
    <property type="match status" value="1"/>
</dbReference>
<reference evidence="2" key="1">
    <citation type="journal article" date="2021" name="PeerJ">
        <title>Extensive microbial diversity within the chicken gut microbiome revealed by metagenomics and culture.</title>
        <authorList>
            <person name="Gilroy R."/>
            <person name="Ravi A."/>
            <person name="Getino M."/>
            <person name="Pursley I."/>
            <person name="Horton D.L."/>
            <person name="Alikhan N.F."/>
            <person name="Baker D."/>
            <person name="Gharbi K."/>
            <person name="Hall N."/>
            <person name="Watson M."/>
            <person name="Adriaenssens E.M."/>
            <person name="Foster-Nyarko E."/>
            <person name="Jarju S."/>
            <person name="Secka A."/>
            <person name="Antonio M."/>
            <person name="Oren A."/>
            <person name="Chaudhuri R.R."/>
            <person name="La Ragione R."/>
            <person name="Hildebrand F."/>
            <person name="Pallen M.J."/>
        </authorList>
    </citation>
    <scope>NUCLEOTIDE SEQUENCE</scope>
    <source>
        <strain evidence="2">CHK198-12963</strain>
    </source>
</reference>
<dbReference type="Proteomes" id="UP000823863">
    <property type="component" value="Unassembled WGS sequence"/>
</dbReference>
<dbReference type="InterPro" id="IPR042229">
    <property type="entry name" value="Listeria/Bacterioides_rpt_sf"/>
</dbReference>
<organism evidence="2 3">
    <name type="scientific">Candidatus Enterocloster excrementigallinarum</name>
    <dbReference type="NCBI Taxonomy" id="2838558"/>
    <lineage>
        <taxon>Bacteria</taxon>
        <taxon>Bacillati</taxon>
        <taxon>Bacillota</taxon>
        <taxon>Clostridia</taxon>
        <taxon>Lachnospirales</taxon>
        <taxon>Lachnospiraceae</taxon>
        <taxon>Enterocloster</taxon>
    </lineage>
</organism>
<dbReference type="InterPro" id="IPR013378">
    <property type="entry name" value="InlB-like_B-rpt"/>
</dbReference>
<evidence type="ECO:0000313" key="3">
    <source>
        <dbReference type="Proteomes" id="UP000823863"/>
    </source>
</evidence>